<evidence type="ECO:0000259" key="3">
    <source>
        <dbReference type="Pfam" id="PF00582"/>
    </source>
</evidence>
<dbReference type="InterPro" id="IPR014729">
    <property type="entry name" value="Rossmann-like_a/b/a_fold"/>
</dbReference>
<gene>
    <name evidence="4" type="ORF">MPOR_16730</name>
</gene>
<comment type="similarity">
    <text evidence="1">Belongs to the universal stress protein A family.</text>
</comment>
<dbReference type="Proteomes" id="UP000466785">
    <property type="component" value="Chromosome"/>
</dbReference>
<dbReference type="AlphaFoldDB" id="A0A6N4VAA4"/>
<dbReference type="Pfam" id="PF00582">
    <property type="entry name" value="Usp"/>
    <property type="match status" value="1"/>
</dbReference>
<dbReference type="InterPro" id="IPR006015">
    <property type="entry name" value="Universal_stress_UspA"/>
</dbReference>
<dbReference type="PANTHER" id="PTHR31964:SF113">
    <property type="entry name" value="USPA DOMAIN-CONTAINING PROTEIN"/>
    <property type="match status" value="1"/>
</dbReference>
<dbReference type="InterPro" id="IPR006016">
    <property type="entry name" value="UspA"/>
</dbReference>
<feature type="domain" description="UspA" evidence="3">
    <location>
        <begin position="75"/>
        <end position="200"/>
    </location>
</feature>
<keyword evidence="2" id="KW-0472">Membrane</keyword>
<dbReference type="SUPFAM" id="SSF52402">
    <property type="entry name" value="Adenine nucleotide alpha hydrolases-like"/>
    <property type="match status" value="1"/>
</dbReference>
<proteinExistence type="inferred from homology"/>
<dbReference type="PRINTS" id="PR01438">
    <property type="entry name" value="UNVRSLSTRESS"/>
</dbReference>
<dbReference type="CDD" id="cd23659">
    <property type="entry name" value="USP_At3g01520-like"/>
    <property type="match status" value="1"/>
</dbReference>
<feature type="transmembrane region" description="Helical" evidence="2">
    <location>
        <begin position="32"/>
        <end position="50"/>
    </location>
</feature>
<dbReference type="Gene3D" id="3.40.50.620">
    <property type="entry name" value="HUPs"/>
    <property type="match status" value="1"/>
</dbReference>
<keyword evidence="2" id="KW-1133">Transmembrane helix</keyword>
<evidence type="ECO:0000313" key="4">
    <source>
        <dbReference type="EMBL" id="BBX50647.1"/>
    </source>
</evidence>
<reference evidence="4 5" key="1">
    <citation type="journal article" date="2019" name="Emerg. Microbes Infect.">
        <title>Comprehensive subspecies identification of 175 nontuberculous mycobacteria species based on 7547 genomic profiles.</title>
        <authorList>
            <person name="Matsumoto Y."/>
            <person name="Kinjo T."/>
            <person name="Motooka D."/>
            <person name="Nabeya D."/>
            <person name="Jung N."/>
            <person name="Uechi K."/>
            <person name="Horii T."/>
            <person name="Iida T."/>
            <person name="Fujita J."/>
            <person name="Nakamura S."/>
        </authorList>
    </citation>
    <scope>NUCLEOTIDE SEQUENCE [LARGE SCALE GENOMIC DNA]</scope>
    <source>
        <strain evidence="4 5">JCM 12603</strain>
    </source>
</reference>
<dbReference type="EMBL" id="AP022570">
    <property type="protein sequence ID" value="BBX50647.1"/>
    <property type="molecule type" value="Genomic_DNA"/>
</dbReference>
<organism evidence="4 5">
    <name type="scientific">Mycolicibacterium poriferae</name>
    <dbReference type="NCBI Taxonomy" id="39694"/>
    <lineage>
        <taxon>Bacteria</taxon>
        <taxon>Bacillati</taxon>
        <taxon>Actinomycetota</taxon>
        <taxon>Actinomycetes</taxon>
        <taxon>Mycobacteriales</taxon>
        <taxon>Mycobacteriaceae</taxon>
        <taxon>Mycolicibacterium</taxon>
    </lineage>
</organism>
<sequence length="206" mass="21413">MVNTGTIVVAAIGWVLIGLLSGIWMARRGFDALWILLAAPLGPLFVPIAVERVRRRPDSAEATPSESLPAGTGPRILIGVDGSPESVHAMTTALRTLGSPGSALVLAEVVNYEAAESGDGSDMAAATQRLEAAAKRMEVPAAVHTRVLVGAPGTALREFAERQGFDIVVVGRRGGGLSRHVLGSVSTELVTHSSVPVLVVEPQREG</sequence>
<name>A0A6N4VAA4_9MYCO</name>
<protein>
    <recommendedName>
        <fullName evidence="3">UspA domain-containing protein</fullName>
    </recommendedName>
</protein>
<evidence type="ECO:0000256" key="2">
    <source>
        <dbReference type="SAM" id="Phobius"/>
    </source>
</evidence>
<accession>A0A6N4VAA4</accession>
<feature type="transmembrane region" description="Helical" evidence="2">
    <location>
        <begin position="7"/>
        <end position="26"/>
    </location>
</feature>
<keyword evidence="5" id="KW-1185">Reference proteome</keyword>
<dbReference type="KEGG" id="mpof:MPOR_16730"/>
<dbReference type="PANTHER" id="PTHR31964">
    <property type="entry name" value="ADENINE NUCLEOTIDE ALPHA HYDROLASES-LIKE SUPERFAMILY PROTEIN"/>
    <property type="match status" value="1"/>
</dbReference>
<evidence type="ECO:0000313" key="5">
    <source>
        <dbReference type="Proteomes" id="UP000466785"/>
    </source>
</evidence>
<evidence type="ECO:0000256" key="1">
    <source>
        <dbReference type="ARBA" id="ARBA00008791"/>
    </source>
</evidence>
<keyword evidence="2" id="KW-0812">Transmembrane</keyword>